<evidence type="ECO:0000313" key="1">
    <source>
        <dbReference type="EMBL" id="CAB4139464.1"/>
    </source>
</evidence>
<dbReference type="Pfam" id="PF24175">
    <property type="entry name" value="SU10_adaptor"/>
    <property type="match status" value="1"/>
</dbReference>
<dbReference type="InterPro" id="IPR056209">
    <property type="entry name" value="SU10_adaptor"/>
</dbReference>
<proteinExistence type="predicted"/>
<dbReference type="EMBL" id="LR796353">
    <property type="protein sequence ID" value="CAB4139464.1"/>
    <property type="molecule type" value="Genomic_DNA"/>
</dbReference>
<accession>A0A6J5LXZ2</accession>
<protein>
    <submittedName>
        <fullName evidence="1">Uncharacterized protein</fullName>
    </submittedName>
</protein>
<sequence>MIYSTFRTLVLDTLNRADCTTARMDGFVDVAFQRLNRLLDHYVREATHTYTTSDPDGETVITLPSDVGKKIIEVYVNGIPVDARPDRTSLMTEYLGYTRRAGSMVFNQELPADTDVEVLYWRNFVRPADGATNAVLTMMHPLVLYAALVEAGSYFEHPRTAEWATQFDRLLVEAVGENGDYEMSAYGGPMVVQAPMGAQADY</sequence>
<evidence type="ECO:0000313" key="2">
    <source>
        <dbReference type="EMBL" id="CAB4161206.1"/>
    </source>
</evidence>
<dbReference type="EMBL" id="LR796713">
    <property type="protein sequence ID" value="CAB4161206.1"/>
    <property type="molecule type" value="Genomic_DNA"/>
</dbReference>
<reference evidence="1" key="1">
    <citation type="submission" date="2020-04" db="EMBL/GenBank/DDBJ databases">
        <authorList>
            <person name="Chiriac C."/>
            <person name="Salcher M."/>
            <person name="Ghai R."/>
            <person name="Kavagutti S V."/>
        </authorList>
    </citation>
    <scope>NUCLEOTIDE SEQUENCE</scope>
</reference>
<name>A0A6J5LXZ2_9CAUD</name>
<organism evidence="1">
    <name type="scientific">uncultured Caudovirales phage</name>
    <dbReference type="NCBI Taxonomy" id="2100421"/>
    <lineage>
        <taxon>Viruses</taxon>
        <taxon>Duplodnaviria</taxon>
        <taxon>Heunggongvirae</taxon>
        <taxon>Uroviricota</taxon>
        <taxon>Caudoviricetes</taxon>
        <taxon>Peduoviridae</taxon>
        <taxon>Maltschvirus</taxon>
        <taxon>Maltschvirus maltsch</taxon>
    </lineage>
</organism>
<gene>
    <name evidence="1" type="ORF">UFOVP345_51</name>
    <name evidence="2" type="ORF">UFOVP732_37</name>
</gene>